<protein>
    <submittedName>
        <fullName evidence="1">Uncharacterized protein</fullName>
    </submittedName>
</protein>
<evidence type="ECO:0000313" key="2">
    <source>
        <dbReference type="Proteomes" id="UP001148737"/>
    </source>
</evidence>
<sequence length="1039" mass="113993">MSEAISTPPRFTSRLHPRILAQDQIAELKEPFAKAYPNGIPKEYNMCRPPADEIPVKYIEDNLPLGFYTNPPSGAKAIFSTSSGERPFRYMQHILPRRQLHLWSKNEIQQNCNSIRKAHWEAMRTMSQPQCWDDLWHYFDAFDLYNHGAINLWNIINNLYAENTIIYVDVMKTCAVELGRWADQWLEMKGNADRLKGWEATKGPVIQTLDEQDWASLGSLDDDSIPLLSNALKHRRDHLFSSIPIKSADARDLLSSARSEGGLENWMTGQKTHPESGLQQPKKAEPVSGKAFQQPYTIVDGKYYYNPRVKSKGAVEALKASVEAASGHIIVAHGSKMSPPRYPRSSKTAPSKDTSLIKPSVDSQQTRPSSSDGSSTLTPPSTGTSASGSPRRNSDSTIRPSHFPSPKVDHGSVSQAGNLVTGDTTKAAPGPGSSKSPKKKAMLGPAFQPELVKDATCSPNRKAAEVDAGGVATGVDRKDKEMNDGQSCGTTATEFKNKSPYRGKRVENYSTQYNSPSSRAQLGGLNPTGKPFSKKWNSGFRRQENFPAMPESIQRDFSNPEMRTRVRFGVQSRFGPVEDAVHMPGTNPKPGPMNFLVRFVSEDSVLPALAFNNGRIEDHKIKLNISPVFRSKWVLSPSAYQMGNQTVSPESMYRVVKVAPQRRGELPFPQDQMMGRGGNVHRIPSGGPLFYNNQSFGQMESRAFGPTAHYAGRRQRHPMNAEGSFRGHQPFHAYNPQVQFHGLPVEAASYQPVTPLSGMPQSLNQMHYPLSEDSLQSRPVAEEALGVAHGTASSAGLSQGGAPDQENIKPRVSLPEKPVFLHPAVTEQRQQQGKVGQMSSDGLQLPPRPDKSPVRQARKKRHAAQLRAANFDNKEATNVASTITAESTVTAAVAATASATVPAAAKENEARRLSLFTADEIKDRKQAWDRIAVPLNSPRMHSTSEDGTQPTKPGHDRAKSLLVTKLPAETNTADIKSAVEVKEGASVPKSVEQETKFGSDAGHSTGAASASPKKSGKNRKKKNKQDAQSKQPAKKEYKL</sequence>
<accession>A0ACC1QSL1</accession>
<gene>
    <name evidence="1" type="ORF">NLG97_g6231</name>
</gene>
<organism evidence="1 2">
    <name type="scientific">Lecanicillium saksenae</name>
    <dbReference type="NCBI Taxonomy" id="468837"/>
    <lineage>
        <taxon>Eukaryota</taxon>
        <taxon>Fungi</taxon>
        <taxon>Dikarya</taxon>
        <taxon>Ascomycota</taxon>
        <taxon>Pezizomycotina</taxon>
        <taxon>Sordariomycetes</taxon>
        <taxon>Hypocreomycetidae</taxon>
        <taxon>Hypocreales</taxon>
        <taxon>Cordycipitaceae</taxon>
        <taxon>Lecanicillium</taxon>
    </lineage>
</organism>
<proteinExistence type="predicted"/>
<dbReference type="EMBL" id="JANAKD010000798">
    <property type="protein sequence ID" value="KAJ3488226.1"/>
    <property type="molecule type" value="Genomic_DNA"/>
</dbReference>
<keyword evidence="2" id="KW-1185">Reference proteome</keyword>
<dbReference type="Proteomes" id="UP001148737">
    <property type="component" value="Unassembled WGS sequence"/>
</dbReference>
<comment type="caution">
    <text evidence="1">The sequence shown here is derived from an EMBL/GenBank/DDBJ whole genome shotgun (WGS) entry which is preliminary data.</text>
</comment>
<evidence type="ECO:0000313" key="1">
    <source>
        <dbReference type="EMBL" id="KAJ3488226.1"/>
    </source>
</evidence>
<reference evidence="1" key="1">
    <citation type="submission" date="2022-07" db="EMBL/GenBank/DDBJ databases">
        <title>Genome Sequence of Lecanicillium saksenae.</title>
        <authorList>
            <person name="Buettner E."/>
        </authorList>
    </citation>
    <scope>NUCLEOTIDE SEQUENCE</scope>
    <source>
        <strain evidence="1">VT-O1</strain>
    </source>
</reference>
<name>A0ACC1QSL1_9HYPO</name>